<dbReference type="EMBL" id="CP060714">
    <property type="protein sequence ID" value="QNN58041.1"/>
    <property type="molecule type" value="Genomic_DNA"/>
</dbReference>
<sequence>MGQLRVKVRSWQIAVLAGAAVAGSYAMADVVRSDRKLSALESRLVPASSAPETRLAPQNREGNLTPSHPETSLTPSRPQTSLAPAAGPSTILREAEVPPERLERTRELLVELKAAPTPAKAISIDLPADVLFDFDKYELRSDAAPSLDKAAELIKSYPDAPLLVRGHTDGKGTDAYNDQLSERRAQAVAKELEARTGRQAATRGLGRREPVAPNLTSDGKDNPDGRQRNRRVQILIEVAPAKGG</sequence>
<evidence type="ECO:0000259" key="6">
    <source>
        <dbReference type="PROSITE" id="PS51123"/>
    </source>
</evidence>
<feature type="compositionally biased region" description="Polar residues" evidence="5">
    <location>
        <begin position="60"/>
        <end position="82"/>
    </location>
</feature>
<dbReference type="Proteomes" id="UP000515811">
    <property type="component" value="Chromosome"/>
</dbReference>
<feature type="compositionally biased region" description="Basic and acidic residues" evidence="5">
    <location>
        <begin position="218"/>
        <end position="227"/>
    </location>
</feature>
<feature type="region of interest" description="Disordered" evidence="5">
    <location>
        <begin position="190"/>
        <end position="231"/>
    </location>
</feature>
<evidence type="ECO:0000256" key="5">
    <source>
        <dbReference type="SAM" id="MobiDB-lite"/>
    </source>
</evidence>
<evidence type="ECO:0000256" key="1">
    <source>
        <dbReference type="ARBA" id="ARBA00004442"/>
    </source>
</evidence>
<accession>A0A7G9RR16</accession>
<reference evidence="7 8" key="1">
    <citation type="submission" date="2020-08" db="EMBL/GenBank/DDBJ databases">
        <title>Genome sequence of Diaphorobacter ruginosibacter DSM 27467T.</title>
        <authorList>
            <person name="Hyun D.-W."/>
            <person name="Bae J.-W."/>
        </authorList>
    </citation>
    <scope>NUCLEOTIDE SEQUENCE [LARGE SCALE GENOMIC DNA]</scope>
    <source>
        <strain evidence="7 8">DSM 27467</strain>
    </source>
</reference>
<organism evidence="7 8">
    <name type="scientific">Diaphorobacter ruginosibacter</name>
    <dbReference type="NCBI Taxonomy" id="1715720"/>
    <lineage>
        <taxon>Bacteria</taxon>
        <taxon>Pseudomonadati</taxon>
        <taxon>Pseudomonadota</taxon>
        <taxon>Betaproteobacteria</taxon>
        <taxon>Burkholderiales</taxon>
        <taxon>Comamonadaceae</taxon>
        <taxon>Diaphorobacter</taxon>
    </lineage>
</organism>
<evidence type="ECO:0000256" key="2">
    <source>
        <dbReference type="ARBA" id="ARBA00023136"/>
    </source>
</evidence>
<dbReference type="GO" id="GO:0009279">
    <property type="term" value="C:cell outer membrane"/>
    <property type="evidence" value="ECO:0007669"/>
    <property type="project" value="UniProtKB-SubCell"/>
</dbReference>
<evidence type="ECO:0000313" key="8">
    <source>
        <dbReference type="Proteomes" id="UP000515811"/>
    </source>
</evidence>
<feature type="domain" description="OmpA-like" evidence="6">
    <location>
        <begin position="119"/>
        <end position="240"/>
    </location>
</feature>
<comment type="subcellular location">
    <subcellularLocation>
        <location evidence="1">Cell outer membrane</location>
    </subcellularLocation>
</comment>
<dbReference type="KEGG" id="drg:H9K76_04000"/>
<evidence type="ECO:0000256" key="4">
    <source>
        <dbReference type="PROSITE-ProRule" id="PRU00473"/>
    </source>
</evidence>
<gene>
    <name evidence="7" type="ORF">H9K76_04000</name>
</gene>
<dbReference type="PRINTS" id="PR01021">
    <property type="entry name" value="OMPADOMAIN"/>
</dbReference>
<dbReference type="PANTHER" id="PTHR30329">
    <property type="entry name" value="STATOR ELEMENT OF FLAGELLAR MOTOR COMPLEX"/>
    <property type="match status" value="1"/>
</dbReference>
<dbReference type="InterPro" id="IPR036737">
    <property type="entry name" value="OmpA-like_sf"/>
</dbReference>
<name>A0A7G9RR16_9BURK</name>
<keyword evidence="2 4" id="KW-0472">Membrane</keyword>
<keyword evidence="3" id="KW-0998">Cell outer membrane</keyword>
<evidence type="ECO:0000256" key="3">
    <source>
        <dbReference type="ARBA" id="ARBA00023237"/>
    </source>
</evidence>
<evidence type="ECO:0000313" key="7">
    <source>
        <dbReference type="EMBL" id="QNN58041.1"/>
    </source>
</evidence>
<dbReference type="CDD" id="cd07185">
    <property type="entry name" value="OmpA_C-like"/>
    <property type="match status" value="1"/>
</dbReference>
<keyword evidence="8" id="KW-1185">Reference proteome</keyword>
<dbReference type="AlphaFoldDB" id="A0A7G9RR16"/>
<protein>
    <submittedName>
        <fullName evidence="7">OmpA family protein</fullName>
    </submittedName>
</protein>
<proteinExistence type="predicted"/>
<feature type="region of interest" description="Disordered" evidence="5">
    <location>
        <begin position="44"/>
        <end position="98"/>
    </location>
</feature>
<dbReference type="SUPFAM" id="SSF103088">
    <property type="entry name" value="OmpA-like"/>
    <property type="match status" value="1"/>
</dbReference>
<dbReference type="InterPro" id="IPR050330">
    <property type="entry name" value="Bact_OuterMem_StrucFunc"/>
</dbReference>
<dbReference type="PROSITE" id="PS51123">
    <property type="entry name" value="OMPA_2"/>
    <property type="match status" value="1"/>
</dbReference>
<dbReference type="InterPro" id="IPR006665">
    <property type="entry name" value="OmpA-like"/>
</dbReference>
<dbReference type="PANTHER" id="PTHR30329:SF21">
    <property type="entry name" value="LIPOPROTEIN YIAD-RELATED"/>
    <property type="match status" value="1"/>
</dbReference>
<dbReference type="Gene3D" id="3.30.1330.60">
    <property type="entry name" value="OmpA-like domain"/>
    <property type="match status" value="1"/>
</dbReference>
<dbReference type="Pfam" id="PF00691">
    <property type="entry name" value="OmpA"/>
    <property type="match status" value="1"/>
</dbReference>
<dbReference type="InterPro" id="IPR006664">
    <property type="entry name" value="OMP_bac"/>
</dbReference>